<evidence type="ECO:0000256" key="1">
    <source>
        <dbReference type="SAM" id="MobiDB-lite"/>
    </source>
</evidence>
<feature type="non-terminal residue" evidence="2">
    <location>
        <position position="1"/>
    </location>
</feature>
<protein>
    <submittedName>
        <fullName evidence="2">15911_t:CDS:1</fullName>
    </submittedName>
</protein>
<organism evidence="2 3">
    <name type="scientific">Funneliformis mosseae</name>
    <name type="common">Endomycorrhizal fungus</name>
    <name type="synonym">Glomus mosseae</name>
    <dbReference type="NCBI Taxonomy" id="27381"/>
    <lineage>
        <taxon>Eukaryota</taxon>
        <taxon>Fungi</taxon>
        <taxon>Fungi incertae sedis</taxon>
        <taxon>Mucoromycota</taxon>
        <taxon>Glomeromycotina</taxon>
        <taxon>Glomeromycetes</taxon>
        <taxon>Glomerales</taxon>
        <taxon>Glomeraceae</taxon>
        <taxon>Funneliformis</taxon>
    </lineage>
</organism>
<evidence type="ECO:0000313" key="2">
    <source>
        <dbReference type="EMBL" id="CAG8719490.1"/>
    </source>
</evidence>
<reference evidence="2" key="1">
    <citation type="submission" date="2021-06" db="EMBL/GenBank/DDBJ databases">
        <authorList>
            <person name="Kallberg Y."/>
            <person name="Tangrot J."/>
            <person name="Rosling A."/>
        </authorList>
    </citation>
    <scope>NUCLEOTIDE SEQUENCE</scope>
    <source>
        <strain evidence="2">87-6 pot B 2015</strain>
    </source>
</reference>
<feature type="region of interest" description="Disordered" evidence="1">
    <location>
        <begin position="1"/>
        <end position="26"/>
    </location>
</feature>
<dbReference type="Proteomes" id="UP000789375">
    <property type="component" value="Unassembled WGS sequence"/>
</dbReference>
<gene>
    <name evidence="2" type="ORF">FMOSSE_LOCUS14884</name>
</gene>
<comment type="caution">
    <text evidence="2">The sequence shown here is derived from an EMBL/GenBank/DDBJ whole genome shotgun (WGS) entry which is preliminary data.</text>
</comment>
<keyword evidence="3" id="KW-1185">Reference proteome</keyword>
<name>A0A9N9I415_FUNMO</name>
<feature type="non-terminal residue" evidence="2">
    <location>
        <position position="87"/>
    </location>
</feature>
<dbReference type="EMBL" id="CAJVPP010013013">
    <property type="protein sequence ID" value="CAG8719490.1"/>
    <property type="molecule type" value="Genomic_DNA"/>
</dbReference>
<dbReference type="AlphaFoldDB" id="A0A9N9I415"/>
<evidence type="ECO:0000313" key="3">
    <source>
        <dbReference type="Proteomes" id="UP000789375"/>
    </source>
</evidence>
<sequence length="87" mass="9635">EEEGTNESTEVSALTMSIPKENSSLSAEEEDYLKMITGSIDEKTAYWGTPYEAGIEKKNKTSASVVTPVSRAKTDMYFDKEEGETNE</sequence>
<proteinExistence type="predicted"/>
<accession>A0A9N9I415</accession>